<dbReference type="RefSeq" id="WP_009567071.1">
    <property type="nucleotide sequence ID" value="NZ_BJXO01000019.1"/>
</dbReference>
<name>A0AAX1UEC3_CERSP</name>
<evidence type="ECO:0000313" key="6">
    <source>
        <dbReference type="Proteomes" id="UP000266305"/>
    </source>
</evidence>
<proteinExistence type="predicted"/>
<organism evidence="5 6">
    <name type="scientific">Cereibacter sphaeroides</name>
    <name type="common">Rhodobacter sphaeroides</name>
    <dbReference type="NCBI Taxonomy" id="1063"/>
    <lineage>
        <taxon>Bacteria</taxon>
        <taxon>Pseudomonadati</taxon>
        <taxon>Pseudomonadota</taxon>
        <taxon>Alphaproteobacteria</taxon>
        <taxon>Rhodobacterales</taxon>
        <taxon>Paracoccaceae</taxon>
        <taxon>Cereibacter</taxon>
    </lineage>
</organism>
<dbReference type="Gene3D" id="1.20.120.530">
    <property type="entry name" value="GntR ligand-binding domain-like"/>
    <property type="match status" value="1"/>
</dbReference>
<dbReference type="Pfam" id="PF00392">
    <property type="entry name" value="GntR"/>
    <property type="match status" value="1"/>
</dbReference>
<feature type="domain" description="HTH gntR-type" evidence="4">
    <location>
        <begin position="8"/>
        <end position="78"/>
    </location>
</feature>
<reference evidence="5 6" key="1">
    <citation type="submission" date="2018-08" db="EMBL/GenBank/DDBJ databases">
        <title>Draft genome sequence of Rhodobacter sphaeroides FY.</title>
        <authorList>
            <person name="Rayyan A."/>
            <person name="Meyer T.E."/>
            <person name="Kyndt J.A."/>
        </authorList>
    </citation>
    <scope>NUCLEOTIDE SEQUENCE [LARGE SCALE GENOMIC DNA]</scope>
    <source>
        <strain evidence="5 6">FY</strain>
    </source>
</reference>
<accession>A0AAX1UEC3</accession>
<dbReference type="GO" id="GO:0003700">
    <property type="term" value="F:DNA-binding transcription factor activity"/>
    <property type="evidence" value="ECO:0007669"/>
    <property type="project" value="InterPro"/>
</dbReference>
<comment type="caution">
    <text evidence="5">The sequence shown here is derived from an EMBL/GenBank/DDBJ whole genome shotgun (WGS) entry which is preliminary data.</text>
</comment>
<dbReference type="EMBL" id="QWGP01000057">
    <property type="protein sequence ID" value="RHZ90470.1"/>
    <property type="molecule type" value="Genomic_DNA"/>
</dbReference>
<dbReference type="SMART" id="SM00345">
    <property type="entry name" value="HTH_GNTR"/>
    <property type="match status" value="1"/>
</dbReference>
<dbReference type="SUPFAM" id="SSF46785">
    <property type="entry name" value="Winged helix' DNA-binding domain"/>
    <property type="match status" value="1"/>
</dbReference>
<dbReference type="PANTHER" id="PTHR43537:SF5">
    <property type="entry name" value="UXU OPERON TRANSCRIPTIONAL REGULATOR"/>
    <property type="match status" value="1"/>
</dbReference>
<gene>
    <name evidence="5" type="ORF">D1114_23075</name>
</gene>
<evidence type="ECO:0000256" key="2">
    <source>
        <dbReference type="ARBA" id="ARBA00023125"/>
    </source>
</evidence>
<dbReference type="Pfam" id="PF07729">
    <property type="entry name" value="FCD"/>
    <property type="match status" value="1"/>
</dbReference>
<dbReference type="SUPFAM" id="SSF48008">
    <property type="entry name" value="GntR ligand-binding domain-like"/>
    <property type="match status" value="1"/>
</dbReference>
<dbReference type="InterPro" id="IPR011711">
    <property type="entry name" value="GntR_C"/>
</dbReference>
<dbReference type="InterPro" id="IPR000524">
    <property type="entry name" value="Tscrpt_reg_HTH_GntR"/>
</dbReference>
<dbReference type="SMART" id="SM00895">
    <property type="entry name" value="FCD"/>
    <property type="match status" value="1"/>
</dbReference>
<evidence type="ECO:0000313" key="5">
    <source>
        <dbReference type="EMBL" id="RHZ90470.1"/>
    </source>
</evidence>
<evidence type="ECO:0000256" key="3">
    <source>
        <dbReference type="ARBA" id="ARBA00023163"/>
    </source>
</evidence>
<sequence length="248" mass="27390">MNSIDRSQGLARQIADILQEDIMQLRLGAAERLPSEAELAERFDVSQPTVREAMKILAAKKLIRSKRGPKGGVFVNPPSLDIAAQTLHETTNWLVSLGAVGLTDIVETRRSLGRLSIEAACQHADRADHKRIEAALLELDHTEISDEDFCRLEVEFHQAVAAASPNAMLRLVMVMVNQSLIPAANMISFQFRQRDVVVALQRRIFSGILARDAAEAVAAFETLIEYQSGVYNRAVEERAARQTSCVDG</sequence>
<dbReference type="CDD" id="cd07377">
    <property type="entry name" value="WHTH_GntR"/>
    <property type="match status" value="1"/>
</dbReference>
<dbReference type="PANTHER" id="PTHR43537">
    <property type="entry name" value="TRANSCRIPTIONAL REGULATOR, GNTR FAMILY"/>
    <property type="match status" value="1"/>
</dbReference>
<evidence type="ECO:0000259" key="4">
    <source>
        <dbReference type="PROSITE" id="PS50949"/>
    </source>
</evidence>
<keyword evidence="1" id="KW-0805">Transcription regulation</keyword>
<dbReference type="PROSITE" id="PS50949">
    <property type="entry name" value="HTH_GNTR"/>
    <property type="match status" value="1"/>
</dbReference>
<dbReference type="AlphaFoldDB" id="A0AAX1UEC3"/>
<protein>
    <submittedName>
        <fullName evidence="5">FadR family transcriptional regulator</fullName>
    </submittedName>
</protein>
<evidence type="ECO:0000256" key="1">
    <source>
        <dbReference type="ARBA" id="ARBA00023015"/>
    </source>
</evidence>
<dbReference type="PRINTS" id="PR00035">
    <property type="entry name" value="HTHGNTR"/>
</dbReference>
<dbReference type="Proteomes" id="UP000266305">
    <property type="component" value="Unassembled WGS sequence"/>
</dbReference>
<dbReference type="InterPro" id="IPR036390">
    <property type="entry name" value="WH_DNA-bd_sf"/>
</dbReference>
<dbReference type="InterPro" id="IPR008920">
    <property type="entry name" value="TF_FadR/GntR_C"/>
</dbReference>
<keyword evidence="2" id="KW-0238">DNA-binding</keyword>
<dbReference type="Gene3D" id="1.10.10.10">
    <property type="entry name" value="Winged helix-like DNA-binding domain superfamily/Winged helix DNA-binding domain"/>
    <property type="match status" value="1"/>
</dbReference>
<dbReference type="GO" id="GO:0003677">
    <property type="term" value="F:DNA binding"/>
    <property type="evidence" value="ECO:0007669"/>
    <property type="project" value="UniProtKB-KW"/>
</dbReference>
<dbReference type="InterPro" id="IPR036388">
    <property type="entry name" value="WH-like_DNA-bd_sf"/>
</dbReference>
<keyword evidence="3" id="KW-0804">Transcription</keyword>